<organism evidence="2 3">
    <name type="scientific">Calocera viscosa (strain TUFC12733)</name>
    <dbReference type="NCBI Taxonomy" id="1330018"/>
    <lineage>
        <taxon>Eukaryota</taxon>
        <taxon>Fungi</taxon>
        <taxon>Dikarya</taxon>
        <taxon>Basidiomycota</taxon>
        <taxon>Agaricomycotina</taxon>
        <taxon>Dacrymycetes</taxon>
        <taxon>Dacrymycetales</taxon>
        <taxon>Dacrymycetaceae</taxon>
        <taxon>Calocera</taxon>
    </lineage>
</organism>
<feature type="region of interest" description="Disordered" evidence="1">
    <location>
        <begin position="433"/>
        <end position="474"/>
    </location>
</feature>
<keyword evidence="3" id="KW-1185">Reference proteome</keyword>
<dbReference type="OrthoDB" id="2573559at2759"/>
<feature type="compositionally biased region" description="Low complexity" evidence="1">
    <location>
        <begin position="449"/>
        <end position="461"/>
    </location>
</feature>
<reference evidence="2 3" key="1">
    <citation type="journal article" date="2016" name="Mol. Biol. Evol.">
        <title>Comparative Genomics of Early-Diverging Mushroom-Forming Fungi Provides Insights into the Origins of Lignocellulose Decay Capabilities.</title>
        <authorList>
            <person name="Nagy L.G."/>
            <person name="Riley R."/>
            <person name="Tritt A."/>
            <person name="Adam C."/>
            <person name="Daum C."/>
            <person name="Floudas D."/>
            <person name="Sun H."/>
            <person name="Yadav J.S."/>
            <person name="Pangilinan J."/>
            <person name="Larsson K.H."/>
            <person name="Matsuura K."/>
            <person name="Barry K."/>
            <person name="Labutti K."/>
            <person name="Kuo R."/>
            <person name="Ohm R.A."/>
            <person name="Bhattacharya S.S."/>
            <person name="Shirouzu T."/>
            <person name="Yoshinaga Y."/>
            <person name="Martin F.M."/>
            <person name="Grigoriev I.V."/>
            <person name="Hibbett D.S."/>
        </authorList>
    </citation>
    <scope>NUCLEOTIDE SEQUENCE [LARGE SCALE GENOMIC DNA]</scope>
    <source>
        <strain evidence="2 3">TUFC12733</strain>
    </source>
</reference>
<gene>
    <name evidence="2" type="ORF">CALVIDRAFT_540390</name>
</gene>
<evidence type="ECO:0000313" key="3">
    <source>
        <dbReference type="Proteomes" id="UP000076738"/>
    </source>
</evidence>
<sequence length="889" mass="95850">MAEADGPPGAGQDRLTVDLLVNSLNPAFSNYHSRPSGHHDLRYCDVGVQADLPSPPRTHLRLTTSRNLIDFSPSPPRTPPLGQATPALTSTPPSRAATPTPSSYLLRTPTKRSAYTQLARRRPRSNALVTRTDGDVFHADVVEELHLRSFAGIPPSKLHIPRPLESMEEDQDVFAAQAVDLALALGRRVVSTPSTSDGAIPISITRPRAASDSLAALAYAAVIQEADLLARLQEFESTDSLSGVPLSHCRSASSGFSDSTLSTSSLTSLDTDEELATIRRPRIRRNSHEFTLTDSIMNDDCPVPDAADVTDKSESSPPKSIPALHGPLSLPYARCPSWVSSCVFVTMLIALCSGAEGIIIEEPENLHRIIWGLEHERRHSEPAPAPSADTTLSAAPQHPLQLSHTIIQEEVQAMPRFCGVVSSYGLAQRRAADLAPRRRIHSTPAAHEPTTSTNSTPTQSSLRPNAPSFQPGLPQMRRVTIDPAVLYVSPSMPLQSPIMLASDEPDTYASNGPQWHPLYDLPAVPVYQSLSPGYDDSTSFLSGIPLFQGLSNWNAPCSAENLNLLQRLTMCSSNVHGFSDPRAALGNGQPSFLPARFGDTNPLVARRVTYATPRSPANTSRRPLSTPGAHPVSRLDVVSDIAMQDVPENIEIITIPATPITPVAPYAPANIDRNLLQANDVARAAARAGGVSETRLSTPTPCKAHPSPMDWPSSFKQFWQEQQASRAQDSLTADLSESPTRKHDQGDYRRPMAPRPPGKPRSVPMLRLVNRRTAPASLPTLPETDEDALGTSPKRVPPGLSRSLSSKTPSWQRPQGSSRTPSPSGLGRLAPQTKTDAEDPDKVDGWVVRLPQPTITVKPSALSASSPDDDVVVFQGTRRPTKGKGKGRA</sequence>
<feature type="region of interest" description="Disordered" evidence="1">
    <location>
        <begin position="688"/>
        <end position="845"/>
    </location>
</feature>
<evidence type="ECO:0000313" key="2">
    <source>
        <dbReference type="EMBL" id="KZO93151.1"/>
    </source>
</evidence>
<feature type="region of interest" description="Disordered" evidence="1">
    <location>
        <begin position="301"/>
        <end position="320"/>
    </location>
</feature>
<protein>
    <submittedName>
        <fullName evidence="2">Uncharacterized protein</fullName>
    </submittedName>
</protein>
<feature type="compositionally biased region" description="Polar residues" evidence="1">
    <location>
        <begin position="802"/>
        <end position="823"/>
    </location>
</feature>
<feature type="compositionally biased region" description="Basic and acidic residues" evidence="1">
    <location>
        <begin position="835"/>
        <end position="844"/>
    </location>
</feature>
<feature type="compositionally biased region" description="Basic residues" evidence="1">
    <location>
        <begin position="879"/>
        <end position="889"/>
    </location>
</feature>
<dbReference type="EMBL" id="KV417304">
    <property type="protein sequence ID" value="KZO93151.1"/>
    <property type="molecule type" value="Genomic_DNA"/>
</dbReference>
<feature type="compositionally biased region" description="Low complexity" evidence="1">
    <location>
        <begin position="84"/>
        <end position="103"/>
    </location>
</feature>
<feature type="compositionally biased region" description="Basic and acidic residues" evidence="1">
    <location>
        <begin position="739"/>
        <end position="750"/>
    </location>
</feature>
<dbReference type="AlphaFoldDB" id="A0A167J1K0"/>
<feature type="compositionally biased region" description="Polar residues" evidence="1">
    <location>
        <begin position="714"/>
        <end position="738"/>
    </location>
</feature>
<proteinExistence type="predicted"/>
<feature type="region of interest" description="Disordered" evidence="1">
    <location>
        <begin position="67"/>
        <end position="106"/>
    </location>
</feature>
<feature type="region of interest" description="Disordered" evidence="1">
    <location>
        <begin position="858"/>
        <end position="889"/>
    </location>
</feature>
<accession>A0A167J1K0</accession>
<name>A0A167J1K0_CALVF</name>
<dbReference type="Proteomes" id="UP000076738">
    <property type="component" value="Unassembled WGS sequence"/>
</dbReference>
<dbReference type="STRING" id="1330018.A0A167J1K0"/>
<evidence type="ECO:0000256" key="1">
    <source>
        <dbReference type="SAM" id="MobiDB-lite"/>
    </source>
</evidence>
<feature type="region of interest" description="Disordered" evidence="1">
    <location>
        <begin position="611"/>
        <end position="631"/>
    </location>
</feature>